<evidence type="ECO:0000256" key="1">
    <source>
        <dbReference type="ARBA" id="ARBA00004496"/>
    </source>
</evidence>
<evidence type="ECO:0000313" key="10">
    <source>
        <dbReference type="EMBL" id="MDF1612886.1"/>
    </source>
</evidence>
<keyword evidence="2" id="KW-0963">Cytoplasm</keyword>
<dbReference type="GO" id="GO:0008168">
    <property type="term" value="F:methyltransferase activity"/>
    <property type="evidence" value="ECO:0007669"/>
    <property type="project" value="UniProtKB-KW"/>
</dbReference>
<dbReference type="InterPro" id="IPR015947">
    <property type="entry name" value="PUA-like_sf"/>
</dbReference>
<evidence type="ECO:0000256" key="6">
    <source>
        <dbReference type="ARBA" id="ARBA00022691"/>
    </source>
</evidence>
<dbReference type="Proteomes" id="UP001221302">
    <property type="component" value="Unassembled WGS sequence"/>
</dbReference>
<dbReference type="PANTHER" id="PTHR42873:SF1">
    <property type="entry name" value="S-ADENOSYLMETHIONINE-DEPENDENT METHYLTRANSFERASE DOMAIN-CONTAINING PROTEIN"/>
    <property type="match status" value="1"/>
</dbReference>
<gene>
    <name evidence="10" type="ORF">P0M35_12045</name>
</gene>
<evidence type="ECO:0000256" key="5">
    <source>
        <dbReference type="ARBA" id="ARBA00022679"/>
    </source>
</evidence>
<comment type="caution">
    <text evidence="10">The sequence shown here is derived from an EMBL/GenBank/DDBJ whole genome shotgun (WGS) entry which is preliminary data.</text>
</comment>
<dbReference type="Pfam" id="PF03602">
    <property type="entry name" value="Cons_hypoth95"/>
    <property type="match status" value="1"/>
</dbReference>
<keyword evidence="7" id="KW-0694">RNA-binding</keyword>
<dbReference type="CDD" id="cd02440">
    <property type="entry name" value="AdoMet_MTases"/>
    <property type="match status" value="1"/>
</dbReference>
<evidence type="ECO:0000256" key="3">
    <source>
        <dbReference type="ARBA" id="ARBA00022552"/>
    </source>
</evidence>
<dbReference type="InterPro" id="IPR002478">
    <property type="entry name" value="PUA"/>
</dbReference>
<proteinExistence type="inferred from homology"/>
<dbReference type="GO" id="GO:0003723">
    <property type="term" value="F:RNA binding"/>
    <property type="evidence" value="ECO:0007669"/>
    <property type="project" value="UniProtKB-KW"/>
</dbReference>
<dbReference type="GO" id="GO:0006364">
    <property type="term" value="P:rRNA processing"/>
    <property type="evidence" value="ECO:0007669"/>
    <property type="project" value="UniProtKB-KW"/>
</dbReference>
<dbReference type="Pfam" id="PF17785">
    <property type="entry name" value="PUA_3"/>
    <property type="match status" value="1"/>
</dbReference>
<keyword evidence="11" id="KW-1185">Reference proteome</keyword>
<dbReference type="Gene3D" id="3.40.50.150">
    <property type="entry name" value="Vaccinia Virus protein VP39"/>
    <property type="match status" value="1"/>
</dbReference>
<accession>A0AAE3TDU6</accession>
<evidence type="ECO:0000313" key="11">
    <source>
        <dbReference type="Proteomes" id="UP001221302"/>
    </source>
</evidence>
<keyword evidence="6" id="KW-0949">S-adenosyl-L-methionine</keyword>
<feature type="domain" description="PUA" evidence="9">
    <location>
        <begin position="2"/>
        <end position="86"/>
    </location>
</feature>
<dbReference type="PROSITE" id="PS50890">
    <property type="entry name" value="PUA"/>
    <property type="match status" value="1"/>
</dbReference>
<organism evidence="10 11">
    <name type="scientific">Stygiobacter electus</name>
    <dbReference type="NCBI Taxonomy" id="3032292"/>
    <lineage>
        <taxon>Bacteria</taxon>
        <taxon>Pseudomonadati</taxon>
        <taxon>Ignavibacteriota</taxon>
        <taxon>Ignavibacteria</taxon>
        <taxon>Ignavibacteriales</taxon>
        <taxon>Melioribacteraceae</taxon>
        <taxon>Stygiobacter</taxon>
    </lineage>
</organism>
<dbReference type="SUPFAM" id="SSF88697">
    <property type="entry name" value="PUA domain-like"/>
    <property type="match status" value="1"/>
</dbReference>
<dbReference type="AlphaFoldDB" id="A0AAE3TDU6"/>
<evidence type="ECO:0000256" key="8">
    <source>
        <dbReference type="ARBA" id="ARBA00038091"/>
    </source>
</evidence>
<reference evidence="10" key="1">
    <citation type="submission" date="2023-03" db="EMBL/GenBank/DDBJ databases">
        <title>Stygiobacter electus gen. nov., sp. nov., facultatively anaerobic thermotolerant bacterium of the class Ignavibacteria from a well of Yessentuki mineral water deposit.</title>
        <authorList>
            <person name="Podosokorskaya O.A."/>
            <person name="Elcheninov A.G."/>
            <person name="Petrova N.F."/>
            <person name="Zavarzina D.G."/>
            <person name="Kublanov I.V."/>
            <person name="Merkel A.Y."/>
        </authorList>
    </citation>
    <scope>NUCLEOTIDE SEQUENCE</scope>
    <source>
        <strain evidence="10">09-Me</strain>
    </source>
</reference>
<dbReference type="PANTHER" id="PTHR42873">
    <property type="entry name" value="RIBOSOMAL RNA LARGE SUBUNIT METHYLTRANSFERASE"/>
    <property type="match status" value="1"/>
</dbReference>
<dbReference type="SMART" id="SM00359">
    <property type="entry name" value="PUA"/>
    <property type="match status" value="1"/>
</dbReference>
<comment type="subcellular location">
    <subcellularLocation>
        <location evidence="1">Cytoplasm</location>
    </subcellularLocation>
</comment>
<dbReference type="EMBL" id="JARGDL010000020">
    <property type="protein sequence ID" value="MDF1612886.1"/>
    <property type="molecule type" value="Genomic_DNA"/>
</dbReference>
<keyword evidence="5" id="KW-0808">Transferase</keyword>
<sequence>MKKVILKKNEDRRIKKGHLWIFSNEISKTEGDIQNGDLVEVYDSTQNFLAHGFYNANSLIAVRIISTKKEIQIENLLAERLNQAYQLRKTIYTNRNSFRLVFSESDFLPGLIIDKYNNTFVLQVYSFGMEKNIEVIINTLKEKFNAENIFTKHDAYFRKLEGLDDEDKIYLGSKSVELIDDGLIKYKVDFNLSQKTGFFFDQCDNREFFGKFCKDKIVLDCFCNSGGFGLHAINNKANEVTFVDSSSDEIENVKNNFALNNFTTKTKYFVSDVFDFLVNQVSQNQKYDIVNIDPPAFAKSRKSIPTAIKGYEKLNKLAMLITKDDGFLFTSSCSHHINDEDFLSIIKNAAIKANKKIQLLHFNHASMDHPILPFMPETLYLKFAMLKVSSE</sequence>
<comment type="similarity">
    <text evidence="8">Belongs to the methyltransferase superfamily. RlmI family.</text>
</comment>
<dbReference type="InterPro" id="IPR036974">
    <property type="entry name" value="PUA_sf"/>
</dbReference>
<name>A0AAE3TDU6_9BACT</name>
<evidence type="ECO:0000256" key="2">
    <source>
        <dbReference type="ARBA" id="ARBA00022490"/>
    </source>
</evidence>
<dbReference type="CDD" id="cd21153">
    <property type="entry name" value="PUA_RlmI"/>
    <property type="match status" value="1"/>
</dbReference>
<dbReference type="GO" id="GO:0032259">
    <property type="term" value="P:methylation"/>
    <property type="evidence" value="ECO:0007669"/>
    <property type="project" value="UniProtKB-KW"/>
</dbReference>
<dbReference type="CDD" id="cd11572">
    <property type="entry name" value="RlmI_M_like"/>
    <property type="match status" value="1"/>
</dbReference>
<evidence type="ECO:0000259" key="9">
    <source>
        <dbReference type="SMART" id="SM00359"/>
    </source>
</evidence>
<dbReference type="Gene3D" id="2.30.130.10">
    <property type="entry name" value="PUA domain"/>
    <property type="match status" value="1"/>
</dbReference>
<keyword evidence="3" id="KW-0698">rRNA processing</keyword>
<evidence type="ECO:0000256" key="4">
    <source>
        <dbReference type="ARBA" id="ARBA00022603"/>
    </source>
</evidence>
<dbReference type="Gene3D" id="3.30.750.80">
    <property type="entry name" value="RNA methyltransferase domain (HRMD) like"/>
    <property type="match status" value="1"/>
</dbReference>
<dbReference type="InterPro" id="IPR041532">
    <property type="entry name" value="RlmI-like_PUA"/>
</dbReference>
<dbReference type="RefSeq" id="WP_321536657.1">
    <property type="nucleotide sequence ID" value="NZ_JARGDL010000020.1"/>
</dbReference>
<protein>
    <submittedName>
        <fullName evidence="10">Class I SAM-dependent rRNA methyltransferase</fullName>
    </submittedName>
</protein>
<keyword evidence="4 10" id="KW-0489">Methyltransferase</keyword>
<evidence type="ECO:0000256" key="7">
    <source>
        <dbReference type="ARBA" id="ARBA00022884"/>
    </source>
</evidence>
<dbReference type="InterPro" id="IPR029063">
    <property type="entry name" value="SAM-dependent_MTases_sf"/>
</dbReference>
<dbReference type="SUPFAM" id="SSF53335">
    <property type="entry name" value="S-adenosyl-L-methionine-dependent methyltransferases"/>
    <property type="match status" value="1"/>
</dbReference>